<organism evidence="2 3">
    <name type="scientific">Cylindrobasidium torrendii FP15055 ss-10</name>
    <dbReference type="NCBI Taxonomy" id="1314674"/>
    <lineage>
        <taxon>Eukaryota</taxon>
        <taxon>Fungi</taxon>
        <taxon>Dikarya</taxon>
        <taxon>Basidiomycota</taxon>
        <taxon>Agaricomycotina</taxon>
        <taxon>Agaricomycetes</taxon>
        <taxon>Agaricomycetidae</taxon>
        <taxon>Agaricales</taxon>
        <taxon>Marasmiineae</taxon>
        <taxon>Physalacriaceae</taxon>
        <taxon>Cylindrobasidium</taxon>
    </lineage>
</organism>
<dbReference type="Proteomes" id="UP000054007">
    <property type="component" value="Unassembled WGS sequence"/>
</dbReference>
<sequence>MHRDISVGNILGLIDRKPVSVTDVNQFLRRTEAIAWEGMNSLASNDPQKEALVENGEPLECSLKALYISDKCRAVWSDGDMAANMTGYFERPRNKSEISGTIEFMSTELRRSMGKDTPHIHTPLDDLYSVFYTMLWATFNNKGRLPDEEAKIGNELEWRQDLRSAKTSTRDGATVINRPLIQPIYWRGLEQRGPNFLAHKYVRVL</sequence>
<evidence type="ECO:0000313" key="2">
    <source>
        <dbReference type="EMBL" id="KIY67762.1"/>
    </source>
</evidence>
<name>A0A0D7BB62_9AGAR</name>
<accession>A0A0D7BB62</accession>
<protein>
    <recommendedName>
        <fullName evidence="1">Fungal-type protein kinase domain-containing protein</fullName>
    </recommendedName>
</protein>
<dbReference type="STRING" id="1314674.A0A0D7BB62"/>
<dbReference type="SUPFAM" id="SSF56112">
    <property type="entry name" value="Protein kinase-like (PK-like)"/>
    <property type="match status" value="1"/>
</dbReference>
<dbReference type="OrthoDB" id="3182677at2759"/>
<dbReference type="InterPro" id="IPR040976">
    <property type="entry name" value="Pkinase_fungal"/>
</dbReference>
<reference evidence="2 3" key="1">
    <citation type="journal article" date="2015" name="Fungal Genet. Biol.">
        <title>Evolution of novel wood decay mechanisms in Agaricales revealed by the genome sequences of Fistulina hepatica and Cylindrobasidium torrendii.</title>
        <authorList>
            <person name="Floudas D."/>
            <person name="Held B.W."/>
            <person name="Riley R."/>
            <person name="Nagy L.G."/>
            <person name="Koehler G."/>
            <person name="Ransdell A.S."/>
            <person name="Younus H."/>
            <person name="Chow J."/>
            <person name="Chiniquy J."/>
            <person name="Lipzen A."/>
            <person name="Tritt A."/>
            <person name="Sun H."/>
            <person name="Haridas S."/>
            <person name="LaButti K."/>
            <person name="Ohm R.A."/>
            <person name="Kues U."/>
            <person name="Blanchette R.A."/>
            <person name="Grigoriev I.V."/>
            <person name="Minto R.E."/>
            <person name="Hibbett D.S."/>
        </authorList>
    </citation>
    <scope>NUCLEOTIDE SEQUENCE [LARGE SCALE GENOMIC DNA]</scope>
    <source>
        <strain evidence="2 3">FP15055 ss-10</strain>
    </source>
</reference>
<evidence type="ECO:0000313" key="3">
    <source>
        <dbReference type="Proteomes" id="UP000054007"/>
    </source>
</evidence>
<proteinExistence type="predicted"/>
<evidence type="ECO:0000259" key="1">
    <source>
        <dbReference type="Pfam" id="PF17667"/>
    </source>
</evidence>
<keyword evidence="3" id="KW-1185">Reference proteome</keyword>
<dbReference type="EMBL" id="KN880517">
    <property type="protein sequence ID" value="KIY67762.1"/>
    <property type="molecule type" value="Genomic_DNA"/>
</dbReference>
<dbReference type="InterPro" id="IPR011009">
    <property type="entry name" value="Kinase-like_dom_sf"/>
</dbReference>
<gene>
    <name evidence="2" type="ORF">CYLTODRAFT_422207</name>
</gene>
<dbReference type="AlphaFoldDB" id="A0A0D7BB62"/>
<dbReference type="Pfam" id="PF17667">
    <property type="entry name" value="Pkinase_fungal"/>
    <property type="match status" value="1"/>
</dbReference>
<feature type="domain" description="Fungal-type protein kinase" evidence="1">
    <location>
        <begin position="1"/>
        <end position="137"/>
    </location>
</feature>